<evidence type="ECO:0000313" key="2">
    <source>
        <dbReference type="EMBL" id="RRB06564.1"/>
    </source>
</evidence>
<reference evidence="2 3" key="1">
    <citation type="submission" date="2018-11" db="EMBL/GenBank/DDBJ databases">
        <authorList>
            <person name="Zhou Z."/>
            <person name="Wang G."/>
        </authorList>
    </citation>
    <scope>NUCLEOTIDE SEQUENCE [LARGE SCALE GENOMIC DNA]</scope>
    <source>
        <strain evidence="2 3">KCTC52004</strain>
    </source>
</reference>
<keyword evidence="1" id="KW-0732">Signal</keyword>
<feature type="chain" id="PRO_5018231803" evidence="1">
    <location>
        <begin position="20"/>
        <end position="171"/>
    </location>
</feature>
<organism evidence="2 3">
    <name type="scientific">Larkinella rosea</name>
    <dbReference type="NCBI Taxonomy" id="2025312"/>
    <lineage>
        <taxon>Bacteria</taxon>
        <taxon>Pseudomonadati</taxon>
        <taxon>Bacteroidota</taxon>
        <taxon>Cytophagia</taxon>
        <taxon>Cytophagales</taxon>
        <taxon>Spirosomataceae</taxon>
        <taxon>Larkinella</taxon>
    </lineage>
</organism>
<proteinExistence type="predicted"/>
<sequence>MKKLLIFTTLLLIAQITFAQEDKSKRPSPPAQAKQTVGSKTITIDYSQPSVKGRSVWDPAGKVAPIGKVWRTGANETTTIEFSDDVKLEGKSVPKGKYALFTIPGEKDWTVIINKGIKWGAFTYKEDEDVVRVTVPSKKAKSFQEKFKIDISKKGEVAMVWADTEVDFNVK</sequence>
<dbReference type="AlphaFoldDB" id="A0A3P1C1A8"/>
<accession>A0A3P1C1A8</accession>
<dbReference type="Proteomes" id="UP000271925">
    <property type="component" value="Unassembled WGS sequence"/>
</dbReference>
<gene>
    <name evidence="2" type="ORF">EHT25_01835</name>
</gene>
<feature type="signal peptide" evidence="1">
    <location>
        <begin position="1"/>
        <end position="19"/>
    </location>
</feature>
<evidence type="ECO:0000313" key="3">
    <source>
        <dbReference type="Proteomes" id="UP000271925"/>
    </source>
</evidence>
<keyword evidence="3" id="KW-1185">Reference proteome</keyword>
<dbReference type="EMBL" id="RQJO01000007">
    <property type="protein sequence ID" value="RRB06564.1"/>
    <property type="molecule type" value="Genomic_DNA"/>
</dbReference>
<protein>
    <submittedName>
        <fullName evidence="2">DUF2911 domain-containing protein</fullName>
    </submittedName>
</protein>
<dbReference type="RefSeq" id="WP_124869778.1">
    <property type="nucleotide sequence ID" value="NZ_RQJO01000007.1"/>
</dbReference>
<dbReference type="Pfam" id="PF11138">
    <property type="entry name" value="DUF2911"/>
    <property type="match status" value="1"/>
</dbReference>
<name>A0A3P1C1A8_9BACT</name>
<comment type="caution">
    <text evidence="2">The sequence shown here is derived from an EMBL/GenBank/DDBJ whole genome shotgun (WGS) entry which is preliminary data.</text>
</comment>
<dbReference type="InterPro" id="IPR021314">
    <property type="entry name" value="DUF2911"/>
</dbReference>
<evidence type="ECO:0000256" key="1">
    <source>
        <dbReference type="SAM" id="SignalP"/>
    </source>
</evidence>
<dbReference type="OrthoDB" id="195456at2"/>